<protein>
    <recommendedName>
        <fullName evidence="5">GOLD domain-containing protein</fullName>
    </recommendedName>
</protein>
<dbReference type="Proteomes" id="UP000245119">
    <property type="component" value="Linkage Group LG5"/>
</dbReference>
<dbReference type="EMBL" id="PZQS01000005">
    <property type="protein sequence ID" value="PVD30880.1"/>
    <property type="molecule type" value="Genomic_DNA"/>
</dbReference>
<feature type="signal peptide" evidence="2">
    <location>
        <begin position="1"/>
        <end position="39"/>
    </location>
</feature>
<feature type="region of interest" description="Disordered" evidence="1">
    <location>
        <begin position="115"/>
        <end position="147"/>
    </location>
</feature>
<evidence type="ECO:0008006" key="5">
    <source>
        <dbReference type="Google" id="ProtNLM"/>
    </source>
</evidence>
<name>A0A2T7PBU1_POMCA</name>
<organism evidence="3 4">
    <name type="scientific">Pomacea canaliculata</name>
    <name type="common">Golden apple snail</name>
    <dbReference type="NCBI Taxonomy" id="400727"/>
    <lineage>
        <taxon>Eukaryota</taxon>
        <taxon>Metazoa</taxon>
        <taxon>Spiralia</taxon>
        <taxon>Lophotrochozoa</taxon>
        <taxon>Mollusca</taxon>
        <taxon>Gastropoda</taxon>
        <taxon>Caenogastropoda</taxon>
        <taxon>Architaenioglossa</taxon>
        <taxon>Ampullarioidea</taxon>
        <taxon>Ampullariidae</taxon>
        <taxon>Pomacea</taxon>
    </lineage>
</organism>
<evidence type="ECO:0000256" key="2">
    <source>
        <dbReference type="SAM" id="SignalP"/>
    </source>
</evidence>
<proteinExistence type="predicted"/>
<gene>
    <name evidence="3" type="ORF">C0Q70_10155</name>
</gene>
<evidence type="ECO:0000313" key="4">
    <source>
        <dbReference type="Proteomes" id="UP000245119"/>
    </source>
</evidence>
<accession>A0A2T7PBU1</accession>
<dbReference type="AlphaFoldDB" id="A0A2T7PBU1"/>
<evidence type="ECO:0000256" key="1">
    <source>
        <dbReference type="SAM" id="MobiDB-lite"/>
    </source>
</evidence>
<feature type="compositionally biased region" description="Basic and acidic residues" evidence="1">
    <location>
        <begin position="123"/>
        <end position="142"/>
    </location>
</feature>
<sequence>MLRRSTASDQVGDSGTKTAMMWTFFSVSVMLAVSWTVSAQGLDDPCTVMPHGPEITENGGVVTVPSECLKGRVWWNYPRGTLEVQFHQPKLFTVCLEPSLGPFLSSVSQVDGNGKEISINLRPDGDKKETGKKEQKERKDVSMKMVTTWTTCNDEEKTEKSS</sequence>
<dbReference type="OrthoDB" id="6044963at2759"/>
<evidence type="ECO:0000313" key="3">
    <source>
        <dbReference type="EMBL" id="PVD30880.1"/>
    </source>
</evidence>
<feature type="chain" id="PRO_5015785626" description="GOLD domain-containing protein" evidence="2">
    <location>
        <begin position="40"/>
        <end position="162"/>
    </location>
</feature>
<reference evidence="3 4" key="1">
    <citation type="submission" date="2018-04" db="EMBL/GenBank/DDBJ databases">
        <title>The genome of golden apple snail Pomacea canaliculata provides insight into stress tolerance and invasive adaptation.</title>
        <authorList>
            <person name="Liu C."/>
            <person name="Liu B."/>
            <person name="Ren Y."/>
            <person name="Zhang Y."/>
            <person name="Wang H."/>
            <person name="Li S."/>
            <person name="Jiang F."/>
            <person name="Yin L."/>
            <person name="Zhang G."/>
            <person name="Qian W."/>
            <person name="Fan W."/>
        </authorList>
    </citation>
    <scope>NUCLEOTIDE SEQUENCE [LARGE SCALE GENOMIC DNA]</scope>
    <source>
        <strain evidence="3">SZHN2017</strain>
        <tissue evidence="3">Muscle</tissue>
    </source>
</reference>
<comment type="caution">
    <text evidence="3">The sequence shown here is derived from an EMBL/GenBank/DDBJ whole genome shotgun (WGS) entry which is preliminary data.</text>
</comment>
<keyword evidence="4" id="KW-1185">Reference proteome</keyword>
<keyword evidence="2" id="KW-0732">Signal</keyword>